<dbReference type="Proteomes" id="UP000001861">
    <property type="component" value="Unassembled WGS sequence"/>
</dbReference>
<reference evidence="4 5" key="1">
    <citation type="journal article" date="2010" name="Proc. Natl. Acad. Sci. U.S.A.">
        <title>Insights into evolution of multicellular fungi from the assembled chromosomes of the mushroom Coprinopsis cinerea (Coprinus cinereus).</title>
        <authorList>
            <person name="Stajich J.E."/>
            <person name="Wilke S.K."/>
            <person name="Ahren D."/>
            <person name="Au C.H."/>
            <person name="Birren B.W."/>
            <person name="Borodovsky M."/>
            <person name="Burns C."/>
            <person name="Canback B."/>
            <person name="Casselton L.A."/>
            <person name="Cheng C.K."/>
            <person name="Deng J."/>
            <person name="Dietrich F.S."/>
            <person name="Fargo D.C."/>
            <person name="Farman M.L."/>
            <person name="Gathman A.C."/>
            <person name="Goldberg J."/>
            <person name="Guigo R."/>
            <person name="Hoegger P.J."/>
            <person name="Hooker J.B."/>
            <person name="Huggins A."/>
            <person name="James T.Y."/>
            <person name="Kamada T."/>
            <person name="Kilaru S."/>
            <person name="Kodira C."/>
            <person name="Kues U."/>
            <person name="Kupfer D."/>
            <person name="Kwan H.S."/>
            <person name="Lomsadze A."/>
            <person name="Li W."/>
            <person name="Lilly W.W."/>
            <person name="Ma L.J."/>
            <person name="Mackey A.J."/>
            <person name="Manning G."/>
            <person name="Martin F."/>
            <person name="Muraguchi H."/>
            <person name="Natvig D.O."/>
            <person name="Palmerini H."/>
            <person name="Ramesh M.A."/>
            <person name="Rehmeyer C.J."/>
            <person name="Roe B.A."/>
            <person name="Shenoy N."/>
            <person name="Stanke M."/>
            <person name="Ter-Hovhannisyan V."/>
            <person name="Tunlid A."/>
            <person name="Velagapudi R."/>
            <person name="Vision T.J."/>
            <person name="Zeng Q."/>
            <person name="Zolan M.E."/>
            <person name="Pukkila P.J."/>
        </authorList>
    </citation>
    <scope>NUCLEOTIDE SEQUENCE [LARGE SCALE GENOMIC DNA]</scope>
    <source>
        <strain evidence="5">Okayama-7 / 130 / ATCC MYA-4618 / FGSC 9003</strain>
    </source>
</reference>
<accession>D6RL87</accession>
<feature type="repeat" description="TPR" evidence="3">
    <location>
        <begin position="38"/>
        <end position="71"/>
    </location>
</feature>
<comment type="caution">
    <text evidence="4">The sequence shown here is derived from an EMBL/GenBank/DDBJ whole genome shotgun (WGS) entry which is preliminary data.</text>
</comment>
<gene>
    <name evidence="4" type="ORF">CC1G_14222</name>
</gene>
<dbReference type="InterPro" id="IPR011990">
    <property type="entry name" value="TPR-like_helical_dom_sf"/>
</dbReference>
<dbReference type="PANTHER" id="PTHR15704:SF7">
    <property type="entry name" value="SUPERKILLER COMPLEX PROTEIN 3"/>
    <property type="match status" value="1"/>
</dbReference>
<dbReference type="SUPFAM" id="SSF48452">
    <property type="entry name" value="TPR-like"/>
    <property type="match status" value="5"/>
</dbReference>
<dbReference type="Pfam" id="PF13432">
    <property type="entry name" value="TPR_16"/>
    <property type="match status" value="2"/>
</dbReference>
<dbReference type="GO" id="GO:0006401">
    <property type="term" value="P:RNA catabolic process"/>
    <property type="evidence" value="ECO:0007669"/>
    <property type="project" value="InterPro"/>
</dbReference>
<evidence type="ECO:0000256" key="1">
    <source>
        <dbReference type="ARBA" id="ARBA00022737"/>
    </source>
</evidence>
<dbReference type="InterPro" id="IPR039226">
    <property type="entry name" value="Ski3/TTC37"/>
</dbReference>
<feature type="repeat" description="TPR" evidence="3">
    <location>
        <begin position="675"/>
        <end position="708"/>
    </location>
</feature>
<dbReference type="HOGENOM" id="CLU_001688_1_0_1"/>
<dbReference type="GeneID" id="9379229"/>
<dbReference type="Pfam" id="PF18833">
    <property type="entry name" value="TPR_22"/>
    <property type="match status" value="1"/>
</dbReference>
<dbReference type="PANTHER" id="PTHR15704">
    <property type="entry name" value="SUPERKILLER 3 PROTEIN-RELATED"/>
    <property type="match status" value="1"/>
</dbReference>
<dbReference type="Pfam" id="PF14559">
    <property type="entry name" value="TPR_19"/>
    <property type="match status" value="1"/>
</dbReference>
<proteinExistence type="predicted"/>
<dbReference type="InParanoid" id="D6RL87"/>
<evidence type="ECO:0000256" key="2">
    <source>
        <dbReference type="ARBA" id="ARBA00022803"/>
    </source>
</evidence>
<protein>
    <submittedName>
        <fullName evidence="4">Superkiller protein 3 SKI3</fullName>
    </submittedName>
</protein>
<feature type="repeat" description="TPR" evidence="3">
    <location>
        <begin position="953"/>
        <end position="986"/>
    </location>
</feature>
<dbReference type="OrthoDB" id="421075at2759"/>
<name>D6RL87_COPC7</name>
<dbReference type="InterPro" id="IPR040962">
    <property type="entry name" value="TPR_22"/>
</dbReference>
<dbReference type="KEGG" id="cci:CC1G_14222"/>
<evidence type="ECO:0000256" key="3">
    <source>
        <dbReference type="PROSITE-ProRule" id="PRU00339"/>
    </source>
</evidence>
<evidence type="ECO:0000313" key="5">
    <source>
        <dbReference type="Proteomes" id="UP000001861"/>
    </source>
</evidence>
<dbReference type="VEuPathDB" id="FungiDB:CC1G_14222"/>
<dbReference type="Gene3D" id="1.25.40.10">
    <property type="entry name" value="Tetratricopeptide repeat domain"/>
    <property type="match status" value="6"/>
</dbReference>
<dbReference type="InterPro" id="IPR019734">
    <property type="entry name" value="TPR_rpt"/>
</dbReference>
<dbReference type="STRING" id="240176.D6RL87"/>
<dbReference type="SMART" id="SM00028">
    <property type="entry name" value="TPR"/>
    <property type="match status" value="12"/>
</dbReference>
<organism evidence="4 5">
    <name type="scientific">Coprinopsis cinerea (strain Okayama-7 / 130 / ATCC MYA-4618 / FGSC 9003)</name>
    <name type="common">Inky cap fungus</name>
    <name type="synonym">Hormographiella aspergillata</name>
    <dbReference type="NCBI Taxonomy" id="240176"/>
    <lineage>
        <taxon>Eukaryota</taxon>
        <taxon>Fungi</taxon>
        <taxon>Dikarya</taxon>
        <taxon>Basidiomycota</taxon>
        <taxon>Agaricomycotina</taxon>
        <taxon>Agaricomycetes</taxon>
        <taxon>Agaricomycetidae</taxon>
        <taxon>Agaricales</taxon>
        <taxon>Agaricineae</taxon>
        <taxon>Psathyrellaceae</taxon>
        <taxon>Coprinopsis</taxon>
    </lineage>
</organism>
<sequence length="1405" mass="156422">MSSTKALLKSARDKLNKKDFAGARDAAERILDFEGANYTAHVFLALALLELGENERSEQVYKSAIELEPQQLLARQGLAKFYERTGNTGALLESLEELVKAYVKANDATKVAETLQRVLEIRRTEGSKPEARIRKAFLVQTLLLFLPNSPYYSLLSTLPPPDPTNPTSSTVFLTQSIIHDSLPTYEEIVEILEKEEETKTSKEFNARRMRLGAPKPDVIRRDVDREVCEASKLPELYDEILSHPKATDELRLSTESKLLRYKQKHLYSIPASDEKTKGKLLKELEELVQGAILLKRRDERTWCLFLDWQDYEDVADIDQGLLKTFVELFPENALSEVVRGYFWFHNIRLEEDEERDKEEGKEEVDTSETGLDTLLNAPTSTSDGVLPRRILSDAYLFIEDYENAAAIAKEALRKLDEVESSLGRTMKKTRMGLQVVLLTSLTHLFPPKHHIQAMELITQVLNFSPLNIKTLMAKGYILQARKEWADAQSCFDQVVEHSDDDALVLRAQEESAWCETLLGVGQSAIDKLKAVCKSLEGLAIENELDLARCLWRIGQSYWNLGGDERQHAFPNFIAALKKDPEYAAAFTSLGLHYADYASPPDPIRASKCFQKAFELDPRQTVAAQRLATGFADEQEWDLVEVIARRTIEGEGGLEAGMKAAIQAFQVALRAEPDDGNLWLRLGEAYSKAGRYVAAVKALERAHVLDEKDWLPQYFIAVSQAGVGLYAEAIQGFKALLEEHPLELGIIASLAQAHLQLGVVELNTGFRSRAESSFITVGELALKIIDAHPGFRGVAWKLITDAAYHLSRLSSFENFEGVKEVHDAFDKLLPGISEELGGEVNPKPEEPEASVEGRSMLRIAIRAAEYRIGLPSTSSTPDHSAWYDLGASVHLWALRTRKEDKLGPLVIKYFSKAVKHDPGNDKYWVALGLAYFTTTPRAAQHAFVKALEIDGKNAQTWATLGLLYLHHGDVDLAEEVLQRAQTLDPDCTVAWVGQAVAAELRGERAHADALFVHATTLDEILPEADYNTSYRLFSRPRVVSQSPAKVLDDLLPSYYLLTRYCSRRPHDAAGLHLFALVCERLGHVAFGRKLVQHAIEILERVYEHTEDPIVERQFMIANATLGRLNLAYGDPDASLPSFESVLALVQEDASKELKSKLEAQARLGVGIAQMMQTDFGSALATFQEAQRVAEEESACEVLKSQTSIVLAQVLWSLGEAEFREAAKTELLKCISEESTNLAAIKSLAAMGILSSDEGLVDAAVSEIVALPPDERIQLDSERNVDHLLIQYHLSRGELTQALKLAEKSLFCRPADQGRRNTLASLLLKADSPERALALLRQSEHSGGPSDEDGNLKLSLRPQSLAVKALAHARVNAIDEALRCAQKAIMLRPGGVTGWKVLAQVRQISIY</sequence>
<keyword evidence="1" id="KW-0677">Repeat</keyword>
<dbReference type="FunCoup" id="D6RL87">
    <property type="interactions" value="263"/>
</dbReference>
<dbReference type="PROSITE" id="PS50005">
    <property type="entry name" value="TPR"/>
    <property type="match status" value="3"/>
</dbReference>
<keyword evidence="2 3" id="KW-0802">TPR repeat</keyword>
<evidence type="ECO:0000313" key="4">
    <source>
        <dbReference type="EMBL" id="EFI28195.1"/>
    </source>
</evidence>
<keyword evidence="5" id="KW-1185">Reference proteome</keyword>
<dbReference type="EMBL" id="AACS02000003">
    <property type="protein sequence ID" value="EFI28195.1"/>
    <property type="molecule type" value="Genomic_DNA"/>
</dbReference>
<dbReference type="eggNOG" id="KOG1127">
    <property type="taxonomic scope" value="Eukaryota"/>
</dbReference>
<dbReference type="GO" id="GO:0055087">
    <property type="term" value="C:Ski complex"/>
    <property type="evidence" value="ECO:0007669"/>
    <property type="project" value="InterPro"/>
</dbReference>
<dbReference type="OMA" id="CQWELDP"/>
<dbReference type="RefSeq" id="XP_002911689.1">
    <property type="nucleotide sequence ID" value="XM_002911643.1"/>
</dbReference>